<keyword evidence="9" id="KW-1185">Reference proteome</keyword>
<gene>
    <name evidence="8" type="ORF">Fot_12053</name>
</gene>
<keyword evidence="4" id="KW-0498">Mitosis</keyword>
<evidence type="ECO:0000313" key="9">
    <source>
        <dbReference type="Proteomes" id="UP001604277"/>
    </source>
</evidence>
<name>A0ABD1WP74_9LAMI</name>
<evidence type="ECO:0000256" key="4">
    <source>
        <dbReference type="ARBA" id="ARBA00022776"/>
    </source>
</evidence>
<keyword evidence="7" id="KW-0131">Cell cycle</keyword>
<dbReference type="PANTHER" id="PTHR12663:SF0">
    <property type="entry name" value="PRECOCIOUS DISSOCIATION OF SISTERS 5, ISOFORM A"/>
    <property type="match status" value="1"/>
</dbReference>
<evidence type="ECO:0000256" key="2">
    <source>
        <dbReference type="ARBA" id="ARBA00022618"/>
    </source>
</evidence>
<keyword evidence="5" id="KW-0234">DNA repair</keyword>
<dbReference type="AlphaFoldDB" id="A0ABD1WP74"/>
<evidence type="ECO:0000313" key="8">
    <source>
        <dbReference type="EMBL" id="KAL2550523.1"/>
    </source>
</evidence>
<evidence type="ECO:0000256" key="7">
    <source>
        <dbReference type="ARBA" id="ARBA00023306"/>
    </source>
</evidence>
<keyword evidence="6" id="KW-0539">Nucleus</keyword>
<dbReference type="Pfam" id="PF20168">
    <property type="entry name" value="PDS5"/>
    <property type="match status" value="1"/>
</dbReference>
<dbReference type="InterPro" id="IPR016024">
    <property type="entry name" value="ARM-type_fold"/>
</dbReference>
<evidence type="ECO:0000256" key="6">
    <source>
        <dbReference type="ARBA" id="ARBA00023242"/>
    </source>
</evidence>
<dbReference type="InterPro" id="IPR039776">
    <property type="entry name" value="Pds5"/>
</dbReference>
<dbReference type="SUPFAM" id="SSF48371">
    <property type="entry name" value="ARM repeat"/>
    <property type="match status" value="1"/>
</dbReference>
<keyword evidence="2" id="KW-0132">Cell division</keyword>
<evidence type="ECO:0000256" key="5">
    <source>
        <dbReference type="ARBA" id="ARBA00023204"/>
    </source>
</evidence>
<reference evidence="9" key="1">
    <citation type="submission" date="2024-07" db="EMBL/GenBank/DDBJ databases">
        <title>Two chromosome-level genome assemblies of Korean endemic species Abeliophyllum distichum and Forsythia ovata (Oleaceae).</title>
        <authorList>
            <person name="Jang H."/>
        </authorList>
    </citation>
    <scope>NUCLEOTIDE SEQUENCE [LARGE SCALE GENOMIC DNA]</scope>
</reference>
<evidence type="ECO:0000256" key="1">
    <source>
        <dbReference type="ARBA" id="ARBA00004123"/>
    </source>
</evidence>
<dbReference type="GO" id="GO:0005634">
    <property type="term" value="C:nucleus"/>
    <property type="evidence" value="ECO:0007669"/>
    <property type="project" value="UniProtKB-SubCell"/>
</dbReference>
<dbReference type="GO" id="GO:0035825">
    <property type="term" value="P:homologous recombination"/>
    <property type="evidence" value="ECO:0007669"/>
    <property type="project" value="UniProtKB-ARBA"/>
</dbReference>
<dbReference type="GO" id="GO:0006281">
    <property type="term" value="P:DNA repair"/>
    <property type="evidence" value="ECO:0007669"/>
    <property type="project" value="UniProtKB-KW"/>
</dbReference>
<comment type="caution">
    <text evidence="8">The sequence shown here is derived from an EMBL/GenBank/DDBJ whole genome shotgun (WGS) entry which is preliminary data.</text>
</comment>
<organism evidence="8 9">
    <name type="scientific">Forsythia ovata</name>
    <dbReference type="NCBI Taxonomy" id="205694"/>
    <lineage>
        <taxon>Eukaryota</taxon>
        <taxon>Viridiplantae</taxon>
        <taxon>Streptophyta</taxon>
        <taxon>Embryophyta</taxon>
        <taxon>Tracheophyta</taxon>
        <taxon>Spermatophyta</taxon>
        <taxon>Magnoliopsida</taxon>
        <taxon>eudicotyledons</taxon>
        <taxon>Gunneridae</taxon>
        <taxon>Pentapetalae</taxon>
        <taxon>asterids</taxon>
        <taxon>lamiids</taxon>
        <taxon>Lamiales</taxon>
        <taxon>Oleaceae</taxon>
        <taxon>Forsythieae</taxon>
        <taxon>Forsythia</taxon>
    </lineage>
</organism>
<comment type="subcellular location">
    <subcellularLocation>
        <location evidence="1">Nucleus</location>
    </subcellularLocation>
</comment>
<dbReference type="EMBL" id="JBFOLJ010000003">
    <property type="protein sequence ID" value="KAL2550523.1"/>
    <property type="molecule type" value="Genomic_DNA"/>
</dbReference>
<dbReference type="PANTHER" id="PTHR12663">
    <property type="entry name" value="ANDROGEN INDUCED INHIBITOR OF PROLIFERATION AS3 / PDS5-RELATED"/>
    <property type="match status" value="1"/>
</dbReference>
<dbReference type="Proteomes" id="UP001604277">
    <property type="component" value="Unassembled WGS sequence"/>
</dbReference>
<dbReference type="GO" id="GO:0051301">
    <property type="term" value="P:cell division"/>
    <property type="evidence" value="ECO:0007669"/>
    <property type="project" value="UniProtKB-KW"/>
</dbReference>
<accession>A0ABD1WP74</accession>
<evidence type="ECO:0000256" key="3">
    <source>
        <dbReference type="ARBA" id="ARBA00022763"/>
    </source>
</evidence>
<proteinExistence type="predicted"/>
<sequence length="192" mass="21733">MEIGSKLKIERCWLAVAAILAHFSPLLLGGIEEELIHLLEDNNEIMKEGVLHILAKGGRTIREQLGVSSRSLDLILERICIEGSRRHAKYVVYALASITKDDGLMSMPVLYKRLVDMLEKKLYLPAVLQSLGCIAQTAMPVFETRESDVEGFIRKNILECNHANFPKVKELLLNKVYQYVKDRILDLTIGNE</sequence>
<keyword evidence="3" id="KW-0227">DNA damage</keyword>
<dbReference type="GO" id="GO:0007064">
    <property type="term" value="P:mitotic sister chromatid cohesion"/>
    <property type="evidence" value="ECO:0007669"/>
    <property type="project" value="UniProtKB-ARBA"/>
</dbReference>
<protein>
    <submittedName>
        <fullName evidence="8">Uncharacterized protein</fullName>
    </submittedName>
</protein>